<reference evidence="9" key="1">
    <citation type="submission" date="2022-11" db="UniProtKB">
        <authorList>
            <consortium name="WormBaseParasite"/>
        </authorList>
    </citation>
    <scope>IDENTIFICATION</scope>
</reference>
<keyword evidence="6" id="KW-0695">RNA-directed DNA polymerase</keyword>
<evidence type="ECO:0000256" key="6">
    <source>
        <dbReference type="ARBA" id="ARBA00022918"/>
    </source>
</evidence>
<dbReference type="InterPro" id="IPR041373">
    <property type="entry name" value="RT_RNaseH"/>
</dbReference>
<dbReference type="SUPFAM" id="SSF56672">
    <property type="entry name" value="DNA/RNA polymerases"/>
    <property type="match status" value="1"/>
</dbReference>
<evidence type="ECO:0000256" key="2">
    <source>
        <dbReference type="ARBA" id="ARBA00022695"/>
    </source>
</evidence>
<protein>
    <submittedName>
        <fullName evidence="9">Reverse transcriptase RNase H-like domain-containing protein</fullName>
    </submittedName>
</protein>
<organism evidence="8 9">
    <name type="scientific">Romanomermis culicivorax</name>
    <name type="common">Nematode worm</name>
    <dbReference type="NCBI Taxonomy" id="13658"/>
    <lineage>
        <taxon>Eukaryota</taxon>
        <taxon>Metazoa</taxon>
        <taxon>Ecdysozoa</taxon>
        <taxon>Nematoda</taxon>
        <taxon>Enoplea</taxon>
        <taxon>Dorylaimia</taxon>
        <taxon>Mermithida</taxon>
        <taxon>Mermithoidea</taxon>
        <taxon>Mermithidae</taxon>
        <taxon>Romanomermis</taxon>
    </lineage>
</organism>
<dbReference type="GO" id="GO:0003964">
    <property type="term" value="F:RNA-directed DNA polymerase activity"/>
    <property type="evidence" value="ECO:0007669"/>
    <property type="project" value="UniProtKB-KW"/>
</dbReference>
<dbReference type="AlphaFoldDB" id="A0A915IJF0"/>
<evidence type="ECO:0000259" key="7">
    <source>
        <dbReference type="Pfam" id="PF17917"/>
    </source>
</evidence>
<dbReference type="WBParaSite" id="nRc.2.0.1.t13984-RA">
    <property type="protein sequence ID" value="nRc.2.0.1.t13984-RA"/>
    <property type="gene ID" value="nRc.2.0.1.g13984"/>
</dbReference>
<dbReference type="PANTHER" id="PTHR37984">
    <property type="entry name" value="PROTEIN CBG26694"/>
    <property type="match status" value="1"/>
</dbReference>
<evidence type="ECO:0000313" key="9">
    <source>
        <dbReference type="WBParaSite" id="nRc.2.0.1.t13984-RA"/>
    </source>
</evidence>
<keyword evidence="3" id="KW-0540">Nuclease</keyword>
<keyword evidence="8" id="KW-1185">Reference proteome</keyword>
<proteinExistence type="predicted"/>
<keyword evidence="1" id="KW-0808">Transferase</keyword>
<name>A0A915IJF0_ROMCU</name>
<sequence length="152" mass="17822">MYRHYVYGQKVIIRTDHKLLKWLKDKKHRNSRLRRFAINLQDYDYNLEYVKGKDSTCADFLSRKDDQDKLLILNTENLTPPIFRKNFRPAVALLDTNLTAPNIHPPAASPLKEIDGDVNALTQAMKKRPSVNPHSLIPYRWPPITHHLRTKP</sequence>
<evidence type="ECO:0000256" key="1">
    <source>
        <dbReference type="ARBA" id="ARBA00022679"/>
    </source>
</evidence>
<dbReference type="GO" id="GO:0016787">
    <property type="term" value="F:hydrolase activity"/>
    <property type="evidence" value="ECO:0007669"/>
    <property type="project" value="UniProtKB-KW"/>
</dbReference>
<dbReference type="Proteomes" id="UP000887565">
    <property type="component" value="Unplaced"/>
</dbReference>
<accession>A0A915IJF0</accession>
<dbReference type="GO" id="GO:0004519">
    <property type="term" value="F:endonuclease activity"/>
    <property type="evidence" value="ECO:0007669"/>
    <property type="project" value="UniProtKB-KW"/>
</dbReference>
<dbReference type="PANTHER" id="PTHR37984:SF5">
    <property type="entry name" value="PROTEIN NYNRIN-LIKE"/>
    <property type="match status" value="1"/>
</dbReference>
<evidence type="ECO:0000256" key="3">
    <source>
        <dbReference type="ARBA" id="ARBA00022722"/>
    </source>
</evidence>
<evidence type="ECO:0000256" key="4">
    <source>
        <dbReference type="ARBA" id="ARBA00022759"/>
    </source>
</evidence>
<evidence type="ECO:0000256" key="5">
    <source>
        <dbReference type="ARBA" id="ARBA00022801"/>
    </source>
</evidence>
<keyword evidence="2" id="KW-0548">Nucleotidyltransferase</keyword>
<keyword evidence="5" id="KW-0378">Hydrolase</keyword>
<evidence type="ECO:0000313" key="8">
    <source>
        <dbReference type="Proteomes" id="UP000887565"/>
    </source>
</evidence>
<dbReference type="InterPro" id="IPR043502">
    <property type="entry name" value="DNA/RNA_pol_sf"/>
</dbReference>
<feature type="domain" description="Reverse transcriptase RNase H-like" evidence="7">
    <location>
        <begin position="2"/>
        <end position="43"/>
    </location>
</feature>
<keyword evidence="4" id="KW-0255">Endonuclease</keyword>
<dbReference type="Pfam" id="PF17917">
    <property type="entry name" value="RT_RNaseH"/>
    <property type="match status" value="1"/>
</dbReference>
<dbReference type="InterPro" id="IPR050951">
    <property type="entry name" value="Retrovirus_Pol_polyprotein"/>
</dbReference>